<gene>
    <name evidence="8" type="ORF">COU29_04255</name>
</gene>
<evidence type="ECO:0000256" key="5">
    <source>
        <dbReference type="ARBA" id="ARBA00022989"/>
    </source>
</evidence>
<feature type="transmembrane region" description="Helical" evidence="7">
    <location>
        <begin position="235"/>
        <end position="252"/>
    </location>
</feature>
<evidence type="ECO:0000256" key="1">
    <source>
        <dbReference type="ARBA" id="ARBA00004651"/>
    </source>
</evidence>
<keyword evidence="4 7" id="KW-0812">Transmembrane</keyword>
<dbReference type="AlphaFoldDB" id="A0A2M6W5B1"/>
<dbReference type="GO" id="GO:0005886">
    <property type="term" value="C:plasma membrane"/>
    <property type="evidence" value="ECO:0007669"/>
    <property type="project" value="UniProtKB-SubCell"/>
</dbReference>
<protein>
    <submittedName>
        <fullName evidence="8">Permease</fullName>
    </submittedName>
</protein>
<feature type="transmembrane region" description="Helical" evidence="7">
    <location>
        <begin position="298"/>
        <end position="319"/>
    </location>
</feature>
<feature type="transmembrane region" description="Helical" evidence="7">
    <location>
        <begin position="141"/>
        <end position="158"/>
    </location>
</feature>
<evidence type="ECO:0000256" key="7">
    <source>
        <dbReference type="SAM" id="Phobius"/>
    </source>
</evidence>
<feature type="transmembrane region" description="Helical" evidence="7">
    <location>
        <begin position="264"/>
        <end position="286"/>
    </location>
</feature>
<accession>A0A2M6W5B1</accession>
<comment type="similarity">
    <text evidence="2">Belongs to the UPF0718 family.</text>
</comment>
<feature type="transmembrane region" description="Helical" evidence="7">
    <location>
        <begin position="39"/>
        <end position="60"/>
    </location>
</feature>
<proteinExistence type="inferred from homology"/>
<evidence type="ECO:0000256" key="6">
    <source>
        <dbReference type="ARBA" id="ARBA00023136"/>
    </source>
</evidence>
<dbReference type="InterPro" id="IPR005524">
    <property type="entry name" value="DUF318"/>
</dbReference>
<dbReference type="EMBL" id="PFBV01000006">
    <property type="protein sequence ID" value="PIT87992.1"/>
    <property type="molecule type" value="Genomic_DNA"/>
</dbReference>
<feature type="transmembrane region" description="Helical" evidence="7">
    <location>
        <begin position="80"/>
        <end position="104"/>
    </location>
</feature>
<evidence type="ECO:0000256" key="4">
    <source>
        <dbReference type="ARBA" id="ARBA00022692"/>
    </source>
</evidence>
<evidence type="ECO:0000256" key="3">
    <source>
        <dbReference type="ARBA" id="ARBA00022475"/>
    </source>
</evidence>
<dbReference type="Pfam" id="PF03773">
    <property type="entry name" value="ArsP_1"/>
    <property type="match status" value="1"/>
</dbReference>
<comment type="subcellular location">
    <subcellularLocation>
        <location evidence="1">Cell membrane</location>
        <topology evidence="1">Multi-pass membrane protein</topology>
    </subcellularLocation>
</comment>
<keyword evidence="3" id="KW-1003">Cell membrane</keyword>
<dbReference type="PANTHER" id="PTHR42775">
    <property type="entry name" value="PERMEASE RV2963-RELATED"/>
    <property type="match status" value="1"/>
</dbReference>
<sequence length="323" mass="36040">MNNLFYPINLFSDWFVYNLLKINPSNTFSGVLRFFVYDYLKIIILLIIITHLMSLIRHYLPIKKFRNFLLNHKLYGMDYFLASGFGAITPFCSCSSIPLFIGLIQAKIPIGVTFSFLITSPLINEVAIALFIGLFGWKITILYIAAGILIGVIGGIILQKLKMEKYIINLEETNQCSCCNKKIILTPQQVITKIVAEAFNIVKKVLPYITLGVGLGAFIHGYVPQGFFEQYLQQWGIWGVPIAVIVAVPLYSNASGIIPIIQSLITKGVPIGTGLAFMMSTVGLSLPEAMILKKILKWPLLATFFGIVTAGIILIGYLFNWII</sequence>
<reference evidence="9" key="1">
    <citation type="submission" date="2017-09" db="EMBL/GenBank/DDBJ databases">
        <title>Depth-based differentiation of microbial function through sediment-hosted aquifers and enrichment of novel symbionts in the deep terrestrial subsurface.</title>
        <authorList>
            <person name="Probst A.J."/>
            <person name="Ladd B."/>
            <person name="Jarett J.K."/>
            <person name="Geller-Mcgrath D.E."/>
            <person name="Sieber C.M.K."/>
            <person name="Emerson J.B."/>
            <person name="Anantharaman K."/>
            <person name="Thomas B.C."/>
            <person name="Malmstrom R."/>
            <person name="Stieglmeier M."/>
            <person name="Klingl A."/>
            <person name="Woyke T."/>
            <person name="Ryan C.M."/>
            <person name="Banfield J.F."/>
        </authorList>
    </citation>
    <scope>NUCLEOTIDE SEQUENCE [LARGE SCALE GENOMIC DNA]</scope>
</reference>
<dbReference type="InterPro" id="IPR053166">
    <property type="entry name" value="UPF0718_permease"/>
</dbReference>
<organism evidence="8 9">
    <name type="scientific">Candidatus Magasanikbacteria bacterium CG10_big_fil_rev_8_21_14_0_10_36_32</name>
    <dbReference type="NCBI Taxonomy" id="1974646"/>
    <lineage>
        <taxon>Bacteria</taxon>
        <taxon>Candidatus Magasanikiibacteriota</taxon>
    </lineage>
</organism>
<evidence type="ECO:0000313" key="8">
    <source>
        <dbReference type="EMBL" id="PIT87992.1"/>
    </source>
</evidence>
<dbReference type="PANTHER" id="PTHR42775:SF1">
    <property type="entry name" value="PERMEASE RV2963-RELATED"/>
    <property type="match status" value="1"/>
</dbReference>
<feature type="transmembrane region" description="Helical" evidence="7">
    <location>
        <begin position="205"/>
        <end position="223"/>
    </location>
</feature>
<feature type="transmembrane region" description="Helical" evidence="7">
    <location>
        <begin position="116"/>
        <end position="135"/>
    </location>
</feature>
<evidence type="ECO:0000313" key="9">
    <source>
        <dbReference type="Proteomes" id="UP000231426"/>
    </source>
</evidence>
<name>A0A2M6W5B1_9BACT</name>
<evidence type="ECO:0000256" key="2">
    <source>
        <dbReference type="ARBA" id="ARBA00006386"/>
    </source>
</evidence>
<keyword evidence="6 7" id="KW-0472">Membrane</keyword>
<dbReference type="Proteomes" id="UP000231426">
    <property type="component" value="Unassembled WGS sequence"/>
</dbReference>
<comment type="caution">
    <text evidence="8">The sequence shown here is derived from an EMBL/GenBank/DDBJ whole genome shotgun (WGS) entry which is preliminary data.</text>
</comment>
<keyword evidence="5 7" id="KW-1133">Transmembrane helix</keyword>